<dbReference type="PANTHER" id="PTHR43591:SF24">
    <property type="entry name" value="2-METHOXY-6-POLYPRENYL-1,4-BENZOQUINOL METHYLASE, MITOCHONDRIAL"/>
    <property type="match status" value="1"/>
</dbReference>
<dbReference type="GO" id="GO:0032259">
    <property type="term" value="P:methylation"/>
    <property type="evidence" value="ECO:0007669"/>
    <property type="project" value="UniProtKB-KW"/>
</dbReference>
<protein>
    <submittedName>
        <fullName evidence="2">Ubiquinone/menaquinone biosynthesis C-methylase UbiE</fullName>
    </submittedName>
</protein>
<dbReference type="SUPFAM" id="SSF53335">
    <property type="entry name" value="S-adenosyl-L-methionine-dependent methyltransferases"/>
    <property type="match status" value="1"/>
</dbReference>
<gene>
    <name evidence="2" type="ORF">SAMN04488587_2081</name>
</gene>
<reference evidence="3" key="1">
    <citation type="submission" date="2016-10" db="EMBL/GenBank/DDBJ databases">
        <authorList>
            <person name="Varghese N."/>
            <person name="Submissions S."/>
        </authorList>
    </citation>
    <scope>NUCLEOTIDE SEQUENCE [LARGE SCALE GENOMIC DNA]</scope>
    <source>
        <strain evidence="3">SLH 33</strain>
    </source>
</reference>
<dbReference type="InterPro" id="IPR025714">
    <property type="entry name" value="Methyltranfer_dom"/>
</dbReference>
<proteinExistence type="predicted"/>
<dbReference type="RefSeq" id="WP_091690524.1">
    <property type="nucleotide sequence ID" value="NZ_CAAGSJ010000008.1"/>
</dbReference>
<dbReference type="PANTHER" id="PTHR43591">
    <property type="entry name" value="METHYLTRANSFERASE"/>
    <property type="match status" value="1"/>
</dbReference>
<dbReference type="Proteomes" id="UP000243338">
    <property type="component" value="Unassembled WGS sequence"/>
</dbReference>
<evidence type="ECO:0000259" key="1">
    <source>
        <dbReference type="Pfam" id="PF13847"/>
    </source>
</evidence>
<evidence type="ECO:0000313" key="2">
    <source>
        <dbReference type="EMBL" id="SET04765.1"/>
    </source>
</evidence>
<keyword evidence="2" id="KW-0830">Ubiquinone</keyword>
<evidence type="ECO:0000313" key="3">
    <source>
        <dbReference type="Proteomes" id="UP000243338"/>
    </source>
</evidence>
<feature type="domain" description="Methyltransferase" evidence="1">
    <location>
        <begin position="45"/>
        <end position="167"/>
    </location>
</feature>
<organism evidence="2 3">
    <name type="scientific">Methanococcoides vulcani</name>
    <dbReference type="NCBI Taxonomy" id="1353158"/>
    <lineage>
        <taxon>Archaea</taxon>
        <taxon>Methanobacteriati</taxon>
        <taxon>Methanobacteriota</taxon>
        <taxon>Stenosarchaea group</taxon>
        <taxon>Methanomicrobia</taxon>
        <taxon>Methanosarcinales</taxon>
        <taxon>Methanosarcinaceae</taxon>
        <taxon>Methanococcoides</taxon>
    </lineage>
</organism>
<dbReference type="EMBL" id="FOHQ01000007">
    <property type="protein sequence ID" value="SET04765.1"/>
    <property type="molecule type" value="Genomic_DNA"/>
</dbReference>
<dbReference type="AlphaFoldDB" id="A0A1I0BD50"/>
<dbReference type="InterPro" id="IPR029063">
    <property type="entry name" value="SAM-dependent_MTases_sf"/>
</dbReference>
<dbReference type="GO" id="GO:0008168">
    <property type="term" value="F:methyltransferase activity"/>
    <property type="evidence" value="ECO:0007669"/>
    <property type="project" value="UniProtKB-KW"/>
</dbReference>
<sequence>MNTKEIIADYWDHRSSSYKNGVNGFDEEERSLWRTILRNHTGDRTGLKILDIGTGAGFLALLLAEMGHEVTAIDISRSMLEKAGQNAKSLGLDINFCHGDAEDLPFEDDHFDIVVSKYLLWTLPHPDRTVQEWKRVLKINGRILAIDGNWFDSRLDKRIKRGFSKIMTLLVEKGYYCHLFQRCYGPIRRYLPLYEDINPHNVSALFDRAGFTSTTIDPLREVHKYQKSQLPLSRKFIYTSSIFLIMGEKEGR</sequence>
<dbReference type="OrthoDB" id="147504at2157"/>
<keyword evidence="2" id="KW-0489">Methyltransferase</keyword>
<name>A0A1I0BD50_9EURY</name>
<dbReference type="Pfam" id="PF13847">
    <property type="entry name" value="Methyltransf_31"/>
    <property type="match status" value="1"/>
</dbReference>
<keyword evidence="3" id="KW-1185">Reference proteome</keyword>
<dbReference type="Gene3D" id="3.40.50.150">
    <property type="entry name" value="Vaccinia Virus protein VP39"/>
    <property type="match status" value="1"/>
</dbReference>
<keyword evidence="2" id="KW-0808">Transferase</keyword>
<accession>A0A1I0BD50</accession>
<dbReference type="CDD" id="cd02440">
    <property type="entry name" value="AdoMet_MTases"/>
    <property type="match status" value="1"/>
</dbReference>